<comment type="similarity">
    <text evidence="1">Belongs to the 'GDXG' lipolytic enzyme family.</text>
</comment>
<evidence type="ECO:0000256" key="1">
    <source>
        <dbReference type="ARBA" id="ARBA00010515"/>
    </source>
</evidence>
<name>A0A6A4LLT1_9ERIC</name>
<reference evidence="3 4" key="1">
    <citation type="journal article" date="2019" name="Genome Biol. Evol.">
        <title>The Rhododendron genome and chromosomal organization provide insight into shared whole-genome duplications across the heath family (Ericaceae).</title>
        <authorList>
            <person name="Soza V.L."/>
            <person name="Lindsley D."/>
            <person name="Waalkes A."/>
            <person name="Ramage E."/>
            <person name="Patwardhan R.P."/>
            <person name="Burton J.N."/>
            <person name="Adey A."/>
            <person name="Kumar A."/>
            <person name="Qiu R."/>
            <person name="Shendure J."/>
            <person name="Hall B."/>
        </authorList>
    </citation>
    <scope>NUCLEOTIDE SEQUENCE [LARGE SCALE GENOMIC DNA]</scope>
    <source>
        <strain evidence="3">RSF 1966-606</strain>
    </source>
</reference>
<dbReference type="SUPFAM" id="SSF53474">
    <property type="entry name" value="alpha/beta-Hydrolases"/>
    <property type="match status" value="1"/>
</dbReference>
<evidence type="ECO:0000259" key="2">
    <source>
        <dbReference type="Pfam" id="PF07859"/>
    </source>
</evidence>
<accession>A0A6A4LLT1</accession>
<evidence type="ECO:0000313" key="4">
    <source>
        <dbReference type="Proteomes" id="UP000428333"/>
    </source>
</evidence>
<dbReference type="OrthoDB" id="408631at2759"/>
<dbReference type="Gene3D" id="3.40.50.1820">
    <property type="entry name" value="alpha/beta hydrolase"/>
    <property type="match status" value="1"/>
</dbReference>
<proteinExistence type="inferred from homology"/>
<feature type="domain" description="Alpha/beta hydrolase fold-3" evidence="2">
    <location>
        <begin position="43"/>
        <end position="204"/>
    </location>
</feature>
<evidence type="ECO:0000313" key="3">
    <source>
        <dbReference type="EMBL" id="KAE9458725.1"/>
    </source>
</evidence>
<feature type="non-terminal residue" evidence="3">
    <location>
        <position position="1"/>
    </location>
</feature>
<dbReference type="InterPro" id="IPR029058">
    <property type="entry name" value="AB_hydrolase_fold"/>
</dbReference>
<gene>
    <name evidence="3" type="ORF">C3L33_09376</name>
</gene>
<dbReference type="EMBL" id="QEFC01001238">
    <property type="protein sequence ID" value="KAE9458725.1"/>
    <property type="molecule type" value="Genomic_DNA"/>
</dbReference>
<protein>
    <recommendedName>
        <fullName evidence="2">Alpha/beta hydrolase fold-3 domain-containing protein</fullName>
    </recommendedName>
</protein>
<dbReference type="AlphaFoldDB" id="A0A6A4LLT1"/>
<dbReference type="InterPro" id="IPR013094">
    <property type="entry name" value="AB_hydrolase_3"/>
</dbReference>
<dbReference type="InterPro" id="IPR050466">
    <property type="entry name" value="Carboxylest/Gibb_receptor"/>
</dbReference>
<dbReference type="Proteomes" id="UP000428333">
    <property type="component" value="Linkage Group LG05"/>
</dbReference>
<dbReference type="Pfam" id="PF07859">
    <property type="entry name" value="Abhydrolase_3"/>
    <property type="match status" value="1"/>
</dbReference>
<dbReference type="PANTHER" id="PTHR23024">
    <property type="entry name" value="ARYLACETAMIDE DEACETYLASE"/>
    <property type="match status" value="1"/>
</dbReference>
<dbReference type="GO" id="GO:0016787">
    <property type="term" value="F:hydrolase activity"/>
    <property type="evidence" value="ECO:0007669"/>
    <property type="project" value="InterPro"/>
</dbReference>
<dbReference type="PANTHER" id="PTHR23024:SF577">
    <property type="entry name" value="CARBOXYLESTERASE 2-RELATED"/>
    <property type="match status" value="1"/>
</dbReference>
<organism evidence="3 4">
    <name type="scientific">Rhododendron williamsianum</name>
    <dbReference type="NCBI Taxonomy" id="262921"/>
    <lineage>
        <taxon>Eukaryota</taxon>
        <taxon>Viridiplantae</taxon>
        <taxon>Streptophyta</taxon>
        <taxon>Embryophyta</taxon>
        <taxon>Tracheophyta</taxon>
        <taxon>Spermatophyta</taxon>
        <taxon>Magnoliopsida</taxon>
        <taxon>eudicotyledons</taxon>
        <taxon>Gunneridae</taxon>
        <taxon>Pentapetalae</taxon>
        <taxon>asterids</taxon>
        <taxon>Ericales</taxon>
        <taxon>Ericaceae</taxon>
        <taxon>Ericoideae</taxon>
        <taxon>Rhodoreae</taxon>
        <taxon>Rhododendron</taxon>
    </lineage>
</organism>
<comment type="caution">
    <text evidence="3">The sequence shown here is derived from an EMBL/GenBank/DDBJ whole genome shotgun (WGS) entry which is preliminary data.</text>
</comment>
<keyword evidence="4" id="KW-1185">Reference proteome</keyword>
<sequence length="255" mass="28993">MDSSKREVSLEIPPYLRVYKDGTVERLLYRPNLAPDVPKLPLVIYFHGGGFFLSSAADPKYHNSLNVLVAKANVVLVSVNYRKAPEHPLPAAYEDSWAALKWVASHMSGGGSEDWLSGKIDFSRVFLAGDSAGANMSHHFAIRVGSDPIGDLKLRGVIMIHPYFWGEEPIGEEKRDTVRKSMVDEWWRFVCPSDKGNDDPLSTRLWMEPRVFRWVEWEGEIVEIEGVDHVFHIMDPSCEKALYMVNCLARFINQE</sequence>